<protein>
    <submittedName>
        <fullName evidence="3">Uncharacterized protein</fullName>
    </submittedName>
</protein>
<dbReference type="InterPro" id="IPR032010">
    <property type="entry name" value="APD1-4_M"/>
</dbReference>
<name>A0A8J1U6Q4_OWEFU</name>
<dbReference type="PANTHER" id="PTHR39077">
    <property type="entry name" value="DUF4793 DOMAIN-CONTAINING PROTEIN"/>
    <property type="match status" value="1"/>
</dbReference>
<evidence type="ECO:0000313" key="3">
    <source>
        <dbReference type="EMBL" id="CAH1791228.1"/>
    </source>
</evidence>
<dbReference type="EMBL" id="CAIIXF020000008">
    <property type="protein sequence ID" value="CAH1791228.1"/>
    <property type="molecule type" value="Genomic_DNA"/>
</dbReference>
<keyword evidence="4" id="KW-1185">Reference proteome</keyword>
<gene>
    <name evidence="3" type="ORF">OFUS_LOCUS16333</name>
</gene>
<dbReference type="Pfam" id="PF16041">
    <property type="entry name" value="APD1-4_M"/>
    <property type="match status" value="1"/>
</dbReference>
<accession>A0A8J1U6Q4</accession>
<feature type="domain" description="E3 ubiquitin-protein ligase APD1-4 N-terminal" evidence="1">
    <location>
        <begin position="66"/>
        <end position="130"/>
    </location>
</feature>
<proteinExistence type="predicted"/>
<dbReference type="OrthoDB" id="6106399at2759"/>
<reference evidence="3" key="1">
    <citation type="submission" date="2022-03" db="EMBL/GenBank/DDBJ databases">
        <authorList>
            <person name="Martin C."/>
        </authorList>
    </citation>
    <scope>NUCLEOTIDE SEQUENCE</scope>
</reference>
<dbReference type="PANTHER" id="PTHR39077:SF1">
    <property type="entry name" value="E3 UBIQUITIN-PROTEIN LIGASE APD1-4 MIDDLE DOMAIN-CONTAINING PROTEIN"/>
    <property type="match status" value="1"/>
</dbReference>
<organism evidence="3 4">
    <name type="scientific">Owenia fusiformis</name>
    <name type="common">Polychaete worm</name>
    <dbReference type="NCBI Taxonomy" id="6347"/>
    <lineage>
        <taxon>Eukaryota</taxon>
        <taxon>Metazoa</taxon>
        <taxon>Spiralia</taxon>
        <taxon>Lophotrochozoa</taxon>
        <taxon>Annelida</taxon>
        <taxon>Polychaeta</taxon>
        <taxon>Sedentaria</taxon>
        <taxon>Canalipalpata</taxon>
        <taxon>Sabellida</taxon>
        <taxon>Oweniida</taxon>
        <taxon>Oweniidae</taxon>
        <taxon>Owenia</taxon>
    </lineage>
</organism>
<sequence length="322" mass="37199">MSKMYKVIVLWVWLLLLALLVGLPIRYSTYGPETVFSSPGDMRHIQKRFNSFMCTGLEITNKESEMVDVYTTSETPYVDKNKTLTQTIQRASRIDDMRFEYWGYHLIAGSEVTIRTTVNANVELYIAKGVSGRNKWRGKFNQCKNNCENQLQKDVEFSALYKNETYLANLSISTTDDYFFIYARSRRSEQRGITFANINMTFFLRRTRYNLSNTKKECILSTKANKSCTIDLPYRADRNILLTYDVSSNALNLDVITTCIPREWVYLVFFLGLPFAIGLILSGLIMLLCKDKQKTLESDIAPNEKTVTLDNKRGYSNPVVQY</sequence>
<dbReference type="InterPro" id="IPR032008">
    <property type="entry name" value="APD1-4_N"/>
</dbReference>
<evidence type="ECO:0000259" key="1">
    <source>
        <dbReference type="Pfam" id="PF16040"/>
    </source>
</evidence>
<feature type="domain" description="E3 ubiquitin-protein ligase APD1-4 middle" evidence="2">
    <location>
        <begin position="170"/>
        <end position="277"/>
    </location>
</feature>
<dbReference type="Proteomes" id="UP000749559">
    <property type="component" value="Unassembled WGS sequence"/>
</dbReference>
<evidence type="ECO:0000259" key="2">
    <source>
        <dbReference type="Pfam" id="PF16041"/>
    </source>
</evidence>
<dbReference type="Pfam" id="PF16040">
    <property type="entry name" value="APD1-4_N"/>
    <property type="match status" value="1"/>
</dbReference>
<comment type="caution">
    <text evidence="3">The sequence shown here is derived from an EMBL/GenBank/DDBJ whole genome shotgun (WGS) entry which is preliminary data.</text>
</comment>
<evidence type="ECO:0000313" key="4">
    <source>
        <dbReference type="Proteomes" id="UP000749559"/>
    </source>
</evidence>
<dbReference type="AlphaFoldDB" id="A0A8J1U6Q4"/>